<feature type="domain" description="SsuA/THI5-like" evidence="3">
    <location>
        <begin position="157"/>
        <end position="315"/>
    </location>
</feature>
<feature type="compositionally biased region" description="Low complexity" evidence="1">
    <location>
        <begin position="26"/>
        <end position="53"/>
    </location>
</feature>
<gene>
    <name evidence="4" type="ORF">IAB28_08635</name>
</gene>
<keyword evidence="2" id="KW-0732">Signal</keyword>
<dbReference type="EMBL" id="DVGC01000048">
    <property type="protein sequence ID" value="HIR06013.1"/>
    <property type="molecule type" value="Genomic_DNA"/>
</dbReference>
<feature type="compositionally biased region" description="Acidic residues" evidence="1">
    <location>
        <begin position="54"/>
        <end position="83"/>
    </location>
</feature>
<dbReference type="AlphaFoldDB" id="A0A9D1D650"/>
<dbReference type="InterPro" id="IPR027024">
    <property type="entry name" value="UCP027386_ABC_sbc_TM0202"/>
</dbReference>
<reference evidence="4" key="2">
    <citation type="journal article" date="2021" name="PeerJ">
        <title>Extensive microbial diversity within the chicken gut microbiome revealed by metagenomics and culture.</title>
        <authorList>
            <person name="Gilroy R."/>
            <person name="Ravi A."/>
            <person name="Getino M."/>
            <person name="Pursley I."/>
            <person name="Horton D.L."/>
            <person name="Alikhan N.F."/>
            <person name="Baker D."/>
            <person name="Gharbi K."/>
            <person name="Hall N."/>
            <person name="Watson M."/>
            <person name="Adriaenssens E.M."/>
            <person name="Foster-Nyarko E."/>
            <person name="Jarju S."/>
            <person name="Secka A."/>
            <person name="Antonio M."/>
            <person name="Oren A."/>
            <person name="Chaudhuri R.R."/>
            <person name="La Ragione R."/>
            <person name="Hildebrand F."/>
            <person name="Pallen M.J."/>
        </authorList>
    </citation>
    <scope>NUCLEOTIDE SEQUENCE</scope>
    <source>
        <strain evidence="4">CHK180-2868</strain>
    </source>
</reference>
<protein>
    <submittedName>
        <fullName evidence="4">ABC transporter substrate-binding protein</fullName>
    </submittedName>
</protein>
<dbReference type="Gene3D" id="3.40.190.10">
    <property type="entry name" value="Periplasmic binding protein-like II"/>
    <property type="match status" value="2"/>
</dbReference>
<name>A0A9D1D650_9FIRM</name>
<feature type="chain" id="PRO_5039411262" evidence="2">
    <location>
        <begin position="30"/>
        <end position="381"/>
    </location>
</feature>
<feature type="signal peptide" evidence="2">
    <location>
        <begin position="1"/>
        <end position="29"/>
    </location>
</feature>
<dbReference type="Proteomes" id="UP000824250">
    <property type="component" value="Unassembled WGS sequence"/>
</dbReference>
<dbReference type="InterPro" id="IPR015168">
    <property type="entry name" value="SsuA/THI5"/>
</dbReference>
<accession>A0A9D1D650</accession>
<dbReference type="PROSITE" id="PS51257">
    <property type="entry name" value="PROKAR_LIPOPROTEIN"/>
    <property type="match status" value="1"/>
</dbReference>
<dbReference type="PANTHER" id="PTHR30024:SF46">
    <property type="entry name" value="ABC TRANSPORTER, SUBSTRATE-BINDING LIPOPROTEIN"/>
    <property type="match status" value="1"/>
</dbReference>
<sequence length="381" mass="39890">MRKILPVMLAAALGLSVLSGCSSSTTETAAETTGAAASESQTEAASEGSAAAETDTEGSSAEEAEGSSEAQEDTQAESSEDGETVIRVGGLKGPTTMGLVKLMEDAENGEAQNNYEFTMVTAADELTAMVAGNQVDIALLPANVASVLYNRTDKQVSVVDINTLGVLYLVSGDTSITSIDQLAGKTVYLTGKGTTPEYAFNYILSAAGLTAEDVTLDFRSEATEVAAILAENPDAIGLLPQPFVTVALSQNDSLSIIMDLTEEWDKLQAEDSGSRLVTGVTIVNNEFLAEHPDLVNTFLEEHEASALYTDNHPAEDAELIAAAGIVAQAPIAEKALPYCNITCITGEDMKGALSGYLEVLYEQNPESVGGTLPDDAFYYIP</sequence>
<reference evidence="4" key="1">
    <citation type="submission" date="2020-10" db="EMBL/GenBank/DDBJ databases">
        <authorList>
            <person name="Gilroy R."/>
        </authorList>
    </citation>
    <scope>NUCLEOTIDE SEQUENCE</scope>
    <source>
        <strain evidence="4">CHK180-2868</strain>
    </source>
</reference>
<proteinExistence type="predicted"/>
<dbReference type="PIRSF" id="PIRSF027386">
    <property type="entry name" value="UCP027386_ABC_sbc_TM0202"/>
    <property type="match status" value="1"/>
</dbReference>
<evidence type="ECO:0000259" key="3">
    <source>
        <dbReference type="Pfam" id="PF09084"/>
    </source>
</evidence>
<evidence type="ECO:0000313" key="4">
    <source>
        <dbReference type="EMBL" id="HIR06013.1"/>
    </source>
</evidence>
<organism evidence="4 5">
    <name type="scientific">Candidatus Copromonas faecavium</name>
    <name type="common">nom. illeg.</name>
    <dbReference type="NCBI Taxonomy" id="2840740"/>
    <lineage>
        <taxon>Bacteria</taxon>
        <taxon>Bacillati</taxon>
        <taxon>Bacillota</taxon>
        <taxon>Clostridia</taxon>
        <taxon>Lachnospirales</taxon>
        <taxon>Lachnospiraceae</taxon>
        <taxon>Candidatus Copromonas (nom. illeg.)</taxon>
    </lineage>
</organism>
<dbReference type="Pfam" id="PF09084">
    <property type="entry name" value="NMT1"/>
    <property type="match status" value="1"/>
</dbReference>
<evidence type="ECO:0000256" key="1">
    <source>
        <dbReference type="SAM" id="MobiDB-lite"/>
    </source>
</evidence>
<dbReference type="PANTHER" id="PTHR30024">
    <property type="entry name" value="ALIPHATIC SULFONATES-BINDING PROTEIN-RELATED"/>
    <property type="match status" value="1"/>
</dbReference>
<evidence type="ECO:0000313" key="5">
    <source>
        <dbReference type="Proteomes" id="UP000824250"/>
    </source>
</evidence>
<feature type="region of interest" description="Disordered" evidence="1">
    <location>
        <begin position="26"/>
        <end position="91"/>
    </location>
</feature>
<dbReference type="SUPFAM" id="SSF53850">
    <property type="entry name" value="Periplasmic binding protein-like II"/>
    <property type="match status" value="1"/>
</dbReference>
<evidence type="ECO:0000256" key="2">
    <source>
        <dbReference type="SAM" id="SignalP"/>
    </source>
</evidence>
<comment type="caution">
    <text evidence="4">The sequence shown here is derived from an EMBL/GenBank/DDBJ whole genome shotgun (WGS) entry which is preliminary data.</text>
</comment>